<dbReference type="Proteomes" id="UP000240880">
    <property type="component" value="Unassembled WGS sequence"/>
</dbReference>
<proteinExistence type="predicted"/>
<reference evidence="1 2" key="1">
    <citation type="submission" date="2017-04" db="EMBL/GenBank/DDBJ databases">
        <title>Novel microbial lineages endemic to geothermal iron-oxide mats fill important gaps in the evolutionary history of Archaea.</title>
        <authorList>
            <person name="Jay Z.J."/>
            <person name="Beam J.P."/>
            <person name="Dlakic M."/>
            <person name="Rusch D.B."/>
            <person name="Kozubal M.A."/>
            <person name="Inskeep W.P."/>
        </authorList>
    </citation>
    <scope>NUCLEOTIDE SEQUENCE [LARGE SCALE GENOMIC DNA]</scope>
    <source>
        <strain evidence="1">OSP_D</strain>
    </source>
</reference>
<dbReference type="EMBL" id="NEXC01000041">
    <property type="protein sequence ID" value="PSN83001.1"/>
    <property type="molecule type" value="Genomic_DNA"/>
</dbReference>
<protein>
    <recommendedName>
        <fullName evidence="3">Flagellar protein FlaG</fullName>
    </recommendedName>
</protein>
<comment type="caution">
    <text evidence="1">The sequence shown here is derived from an EMBL/GenBank/DDBJ whole genome shotgun (WGS) entry which is preliminary data.</text>
</comment>
<sequence length="153" mass="16325">MPTEAISEAILLIASVVLIATLASALYISIGYISGATISSSLHNSQKLLTQVQIVFATNISSTTLYVYIQNIGEYPVYNFALGTLYFGLENQEQPIGYGGPAPSWSTNTQVLNPGSTAQITITLSSSLVKGSFYTVMYVTPNGVSSSYTFEVT</sequence>
<gene>
    <name evidence="1" type="ORF">B9Q01_06240</name>
</gene>
<accession>A0A2R6A9B3</accession>
<dbReference type="GO" id="GO:0097588">
    <property type="term" value="P:archaeal or bacterial-type flagellum-dependent cell motility"/>
    <property type="evidence" value="ECO:0007669"/>
    <property type="project" value="InterPro"/>
</dbReference>
<name>A0A2R6A9B3_9ARCH</name>
<dbReference type="GO" id="GO:0005198">
    <property type="term" value="F:structural molecule activity"/>
    <property type="evidence" value="ECO:0007669"/>
    <property type="project" value="InterPro"/>
</dbReference>
<evidence type="ECO:0008006" key="3">
    <source>
        <dbReference type="Google" id="ProtNLM"/>
    </source>
</evidence>
<dbReference type="AlphaFoldDB" id="A0A2R6A9B3"/>
<dbReference type="InterPro" id="IPR002774">
    <property type="entry name" value="Flagellin_arc-type"/>
</dbReference>
<evidence type="ECO:0000313" key="2">
    <source>
        <dbReference type="Proteomes" id="UP000240880"/>
    </source>
</evidence>
<evidence type="ECO:0000313" key="1">
    <source>
        <dbReference type="EMBL" id="PSN83001.1"/>
    </source>
</evidence>
<organism evidence="1 2">
    <name type="scientific">Candidatus Marsarchaeota G1 archaeon OSP_D</name>
    <dbReference type="NCBI Taxonomy" id="1978155"/>
    <lineage>
        <taxon>Archaea</taxon>
        <taxon>Candidatus Marsarchaeota</taxon>
        <taxon>Candidatus Marsarchaeota group 1</taxon>
    </lineage>
</organism>
<dbReference type="Pfam" id="PF01917">
    <property type="entry name" value="Flagellin_arch-type"/>
    <property type="match status" value="1"/>
</dbReference>